<dbReference type="PANTHER" id="PTHR34295">
    <property type="entry name" value="BIOTIN TRANSPORTER BIOY"/>
    <property type="match status" value="1"/>
</dbReference>
<comment type="caution">
    <text evidence="10">The sequence shown here is derived from an EMBL/GenBank/DDBJ whole genome shotgun (WGS) entry which is preliminary data.</text>
</comment>
<evidence type="ECO:0000256" key="3">
    <source>
        <dbReference type="ARBA" id="ARBA00022448"/>
    </source>
</evidence>
<dbReference type="GO" id="GO:0015225">
    <property type="term" value="F:biotin transmembrane transporter activity"/>
    <property type="evidence" value="ECO:0007669"/>
    <property type="project" value="UniProtKB-UniRule"/>
</dbReference>
<keyword evidence="3 8" id="KW-0813">Transport</keyword>
<sequence length="179" mass="19283">MMTSRNNLKKLILAALLVAIIIVLGLLPGIPLGIIPVPIIFQNMGIMLAGLLLGPRYGSLATVTFVLLVALGFPFLSGGNGGMATLVGPTGGYILSWLLVPIFIGWFTRQKTSFWLTFIGTWLWGVLFADICGSLWLAYQSHLNLGVALASNLIFIPGDTIKALLASLIAHKLKPVIWR</sequence>
<gene>
    <name evidence="10" type="ORF">FC36_GL000883</name>
</gene>
<dbReference type="InterPro" id="IPR003784">
    <property type="entry name" value="BioY"/>
</dbReference>
<evidence type="ECO:0000256" key="4">
    <source>
        <dbReference type="ARBA" id="ARBA00022475"/>
    </source>
</evidence>
<dbReference type="Proteomes" id="UP000051048">
    <property type="component" value="Unassembled WGS sequence"/>
</dbReference>
<proteinExistence type="inferred from homology"/>
<dbReference type="EMBL" id="AZFH01000018">
    <property type="protein sequence ID" value="KRL82712.1"/>
    <property type="molecule type" value="Genomic_DNA"/>
</dbReference>
<evidence type="ECO:0000256" key="9">
    <source>
        <dbReference type="SAM" id="Phobius"/>
    </source>
</evidence>
<evidence type="ECO:0000256" key="1">
    <source>
        <dbReference type="ARBA" id="ARBA00004651"/>
    </source>
</evidence>
<accession>A0A0R1TVJ0</accession>
<feature type="transmembrane region" description="Helical" evidence="9">
    <location>
        <begin position="114"/>
        <end position="139"/>
    </location>
</feature>
<evidence type="ECO:0000256" key="6">
    <source>
        <dbReference type="ARBA" id="ARBA00022989"/>
    </source>
</evidence>
<evidence type="ECO:0000256" key="8">
    <source>
        <dbReference type="PIRNR" id="PIRNR016661"/>
    </source>
</evidence>
<evidence type="ECO:0000256" key="7">
    <source>
        <dbReference type="ARBA" id="ARBA00023136"/>
    </source>
</evidence>
<dbReference type="PIRSF" id="PIRSF016661">
    <property type="entry name" value="BioY"/>
    <property type="match status" value="1"/>
</dbReference>
<keyword evidence="7 8" id="KW-0472">Membrane</keyword>
<name>A0A0R1TVJ0_9LACO</name>
<reference evidence="10 11" key="1">
    <citation type="journal article" date="2015" name="Genome Announc.">
        <title>Expanding the biotechnology potential of lactobacilli through comparative genomics of 213 strains and associated genera.</title>
        <authorList>
            <person name="Sun Z."/>
            <person name="Harris H.M."/>
            <person name="McCann A."/>
            <person name="Guo C."/>
            <person name="Argimon S."/>
            <person name="Zhang W."/>
            <person name="Yang X."/>
            <person name="Jeffery I.B."/>
            <person name="Cooney J.C."/>
            <person name="Kagawa T.F."/>
            <person name="Liu W."/>
            <person name="Song Y."/>
            <person name="Salvetti E."/>
            <person name="Wrobel A."/>
            <person name="Rasinkangas P."/>
            <person name="Parkhill J."/>
            <person name="Rea M.C."/>
            <person name="O'Sullivan O."/>
            <person name="Ritari J."/>
            <person name="Douillard F.P."/>
            <person name="Paul Ross R."/>
            <person name="Yang R."/>
            <person name="Briner A.E."/>
            <person name="Felis G.E."/>
            <person name="de Vos W.M."/>
            <person name="Barrangou R."/>
            <person name="Klaenhammer T.R."/>
            <person name="Caufield P.W."/>
            <person name="Cui Y."/>
            <person name="Zhang H."/>
            <person name="O'Toole P.W."/>
        </authorList>
    </citation>
    <scope>NUCLEOTIDE SEQUENCE [LARGE SCALE GENOMIC DNA]</scope>
    <source>
        <strain evidence="10 11">DSM 15833</strain>
    </source>
</reference>
<evidence type="ECO:0000313" key="11">
    <source>
        <dbReference type="Proteomes" id="UP000051048"/>
    </source>
</evidence>
<organism evidence="10 11">
    <name type="scientific">Ligilactobacillus equi DSM 15833 = JCM 10991</name>
    <dbReference type="NCBI Taxonomy" id="1423740"/>
    <lineage>
        <taxon>Bacteria</taxon>
        <taxon>Bacillati</taxon>
        <taxon>Bacillota</taxon>
        <taxon>Bacilli</taxon>
        <taxon>Lactobacillales</taxon>
        <taxon>Lactobacillaceae</taxon>
        <taxon>Ligilactobacillus</taxon>
    </lineage>
</organism>
<keyword evidence="6 9" id="KW-1133">Transmembrane helix</keyword>
<evidence type="ECO:0000256" key="2">
    <source>
        <dbReference type="ARBA" id="ARBA00010692"/>
    </source>
</evidence>
<feature type="transmembrane region" description="Helical" evidence="9">
    <location>
        <begin position="35"/>
        <end position="53"/>
    </location>
</feature>
<dbReference type="Pfam" id="PF02632">
    <property type="entry name" value="BioY"/>
    <property type="match status" value="1"/>
</dbReference>
<dbReference type="AlphaFoldDB" id="A0A0R1TVJ0"/>
<dbReference type="GO" id="GO:0005886">
    <property type="term" value="C:plasma membrane"/>
    <property type="evidence" value="ECO:0007669"/>
    <property type="project" value="UniProtKB-SubCell"/>
</dbReference>
<dbReference type="Gene3D" id="1.10.1760.20">
    <property type="match status" value="1"/>
</dbReference>
<feature type="transmembrane region" description="Helical" evidence="9">
    <location>
        <begin position="90"/>
        <end position="107"/>
    </location>
</feature>
<dbReference type="PATRIC" id="fig|1423740.3.peg.940"/>
<comment type="similarity">
    <text evidence="2 8">Belongs to the BioY family.</text>
</comment>
<evidence type="ECO:0000256" key="5">
    <source>
        <dbReference type="ARBA" id="ARBA00022692"/>
    </source>
</evidence>
<feature type="transmembrane region" description="Helical" evidence="9">
    <location>
        <begin position="145"/>
        <end position="170"/>
    </location>
</feature>
<keyword evidence="5 9" id="KW-0812">Transmembrane</keyword>
<evidence type="ECO:0000313" key="10">
    <source>
        <dbReference type="EMBL" id="KRL82712.1"/>
    </source>
</evidence>
<comment type="subcellular location">
    <subcellularLocation>
        <location evidence="1 8">Cell membrane</location>
        <topology evidence="1 8">Multi-pass membrane protein</topology>
    </subcellularLocation>
</comment>
<dbReference type="PANTHER" id="PTHR34295:SF4">
    <property type="entry name" value="BIOTIN TRANSPORTER BIOY-RELATED"/>
    <property type="match status" value="1"/>
</dbReference>
<protein>
    <recommendedName>
        <fullName evidence="8">Biotin transporter</fullName>
    </recommendedName>
</protein>
<keyword evidence="4 8" id="KW-1003">Cell membrane</keyword>
<feature type="transmembrane region" description="Helical" evidence="9">
    <location>
        <begin position="60"/>
        <end position="78"/>
    </location>
</feature>
<dbReference type="STRING" id="1423740.FC36_GL000883"/>